<dbReference type="Pfam" id="PF04205">
    <property type="entry name" value="FMN_bind"/>
    <property type="match status" value="1"/>
</dbReference>
<dbReference type="InterPro" id="IPR007329">
    <property type="entry name" value="FMN-bd"/>
</dbReference>
<keyword evidence="3" id="KW-1185">Reference proteome</keyword>
<reference evidence="3" key="1">
    <citation type="journal article" date="2019" name="Int. J. Syst. Evol. Microbiol.">
        <title>The Global Catalogue of Microorganisms (GCM) 10K type strain sequencing project: providing services to taxonomists for standard genome sequencing and annotation.</title>
        <authorList>
            <consortium name="The Broad Institute Genomics Platform"/>
            <consortium name="The Broad Institute Genome Sequencing Center for Infectious Disease"/>
            <person name="Wu L."/>
            <person name="Ma J."/>
        </authorList>
    </citation>
    <scope>NUCLEOTIDE SEQUENCE [LARGE SCALE GENOMIC DNA]</scope>
    <source>
        <strain evidence="3">CECT 8570</strain>
    </source>
</reference>
<accession>A0ABV8UZ36</accession>
<evidence type="ECO:0000313" key="2">
    <source>
        <dbReference type="EMBL" id="MFC4360950.1"/>
    </source>
</evidence>
<name>A0ABV8UZ36_9GAMM</name>
<dbReference type="EMBL" id="JBHSCX010000002">
    <property type="protein sequence ID" value="MFC4360950.1"/>
    <property type="molecule type" value="Genomic_DNA"/>
</dbReference>
<sequence length="222" mass="24013">MLVILSKRAQKAVDARALTAAAFLPVKFLLVLVIGLMSAQAVAQRGVFLSVDAFVAQSFDAPASAKTLWLNPEQKQAATDILSRNPGLRSRYYRLGDKTAWVLEEIGKELPITVGVVVDQGRVQSLQVLEYREVRGGEVRYESFTRQFVGIGFAPDSQQLDKRIDGISGATLSVRALQKIARLALYFHQQVVVPPDEAARVLCSENIGDPSCGAGTSGLASP</sequence>
<protein>
    <submittedName>
        <fullName evidence="2">FMN-binding protein</fullName>
    </submittedName>
</protein>
<proteinExistence type="predicted"/>
<evidence type="ECO:0000313" key="3">
    <source>
        <dbReference type="Proteomes" id="UP001595840"/>
    </source>
</evidence>
<feature type="domain" description="FMN-binding" evidence="1">
    <location>
        <begin position="107"/>
        <end position="188"/>
    </location>
</feature>
<dbReference type="SMART" id="SM00900">
    <property type="entry name" value="FMN_bind"/>
    <property type="match status" value="1"/>
</dbReference>
<dbReference type="RefSeq" id="WP_290261925.1">
    <property type="nucleotide sequence ID" value="NZ_JAUFQG010000004.1"/>
</dbReference>
<dbReference type="Proteomes" id="UP001595840">
    <property type="component" value="Unassembled WGS sequence"/>
</dbReference>
<gene>
    <name evidence="2" type="ORF">ACFOX3_01480</name>
</gene>
<organism evidence="2 3">
    <name type="scientific">Simiduia curdlanivorans</name>
    <dbReference type="NCBI Taxonomy" id="1492769"/>
    <lineage>
        <taxon>Bacteria</taxon>
        <taxon>Pseudomonadati</taxon>
        <taxon>Pseudomonadota</taxon>
        <taxon>Gammaproteobacteria</taxon>
        <taxon>Cellvibrionales</taxon>
        <taxon>Cellvibrionaceae</taxon>
        <taxon>Simiduia</taxon>
    </lineage>
</organism>
<evidence type="ECO:0000259" key="1">
    <source>
        <dbReference type="SMART" id="SM00900"/>
    </source>
</evidence>
<comment type="caution">
    <text evidence="2">The sequence shown here is derived from an EMBL/GenBank/DDBJ whole genome shotgun (WGS) entry which is preliminary data.</text>
</comment>